<evidence type="ECO:0000256" key="2">
    <source>
        <dbReference type="HAMAP-Rule" id="MF_01126"/>
    </source>
</evidence>
<keyword evidence="4" id="KW-1185">Reference proteome</keyword>
<dbReference type="PATRIC" id="fig|1423729.3.peg.757"/>
<comment type="caution">
    <text evidence="3">The sequence shown here is derived from an EMBL/GenBank/DDBJ whole genome shotgun (WGS) entry which is preliminary data.</text>
</comment>
<evidence type="ECO:0000313" key="3">
    <source>
        <dbReference type="EMBL" id="KRM90757.1"/>
    </source>
</evidence>
<organism evidence="3 4">
    <name type="scientific">Liquorilactobacillus cacaonum DSM 21116</name>
    <dbReference type="NCBI Taxonomy" id="1423729"/>
    <lineage>
        <taxon>Bacteria</taxon>
        <taxon>Bacillati</taxon>
        <taxon>Bacillota</taxon>
        <taxon>Bacilli</taxon>
        <taxon>Lactobacillales</taxon>
        <taxon>Lactobacillaceae</taxon>
        <taxon>Liquorilactobacillus</taxon>
    </lineage>
</organism>
<accession>A0A0R2CHF5</accession>
<dbReference type="STRING" id="1423729.FC80_GL000749"/>
<reference evidence="3 4" key="1">
    <citation type="journal article" date="2015" name="Genome Announc.">
        <title>Expanding the biotechnology potential of lactobacilli through comparative genomics of 213 strains and associated genera.</title>
        <authorList>
            <person name="Sun Z."/>
            <person name="Harris H.M."/>
            <person name="McCann A."/>
            <person name="Guo C."/>
            <person name="Argimon S."/>
            <person name="Zhang W."/>
            <person name="Yang X."/>
            <person name="Jeffery I.B."/>
            <person name="Cooney J.C."/>
            <person name="Kagawa T.F."/>
            <person name="Liu W."/>
            <person name="Song Y."/>
            <person name="Salvetti E."/>
            <person name="Wrobel A."/>
            <person name="Rasinkangas P."/>
            <person name="Parkhill J."/>
            <person name="Rea M.C."/>
            <person name="O'Sullivan O."/>
            <person name="Ritari J."/>
            <person name="Douillard F.P."/>
            <person name="Paul Ross R."/>
            <person name="Yang R."/>
            <person name="Briner A.E."/>
            <person name="Felis G.E."/>
            <person name="de Vos W.M."/>
            <person name="Barrangou R."/>
            <person name="Klaenhammer T.R."/>
            <person name="Caufield P.W."/>
            <person name="Cui Y."/>
            <person name="Zhang H."/>
            <person name="O'Toole P.W."/>
        </authorList>
    </citation>
    <scope>NUCLEOTIDE SEQUENCE [LARGE SCALE GENOMIC DNA]</scope>
    <source>
        <strain evidence="3 4">DSM 21116</strain>
    </source>
</reference>
<sequence length="100" mass="12070">MSLEINERQGVIVYLYHLKNSRQLRKFGTIHYVSRKMKYVVLYTDRIKVSETISQLSRMRYVKRVMVSPLPDVEIDFAETVSKMYKLTDEDREKYKDNKE</sequence>
<dbReference type="Pfam" id="PF09902">
    <property type="entry name" value="DUF2129"/>
    <property type="match status" value="1"/>
</dbReference>
<dbReference type="HAMAP" id="MF_01126">
    <property type="entry name" value="UPF0298"/>
    <property type="match status" value="1"/>
</dbReference>
<gene>
    <name evidence="3" type="ORF">FC80_GL000749</name>
</gene>
<proteinExistence type="inferred from homology"/>
<comment type="subcellular location">
    <subcellularLocation>
        <location evidence="2">Cytoplasm</location>
    </subcellularLocation>
</comment>
<dbReference type="EMBL" id="AYZE01000014">
    <property type="protein sequence ID" value="KRM90757.1"/>
    <property type="molecule type" value="Genomic_DNA"/>
</dbReference>
<evidence type="ECO:0000256" key="1">
    <source>
        <dbReference type="ARBA" id="ARBA00022490"/>
    </source>
</evidence>
<name>A0A0R2CHF5_9LACO</name>
<protein>
    <recommendedName>
        <fullName evidence="2">UPF0298 protein FC80_GL000749</fullName>
    </recommendedName>
</protein>
<comment type="similarity">
    <text evidence="2">Belongs to the UPF0298 family.</text>
</comment>
<evidence type="ECO:0000313" key="4">
    <source>
        <dbReference type="Proteomes" id="UP000051131"/>
    </source>
</evidence>
<dbReference type="OrthoDB" id="2990788at2"/>
<dbReference type="Proteomes" id="UP000051131">
    <property type="component" value="Unassembled WGS sequence"/>
</dbReference>
<dbReference type="GO" id="GO:0005737">
    <property type="term" value="C:cytoplasm"/>
    <property type="evidence" value="ECO:0007669"/>
    <property type="project" value="UniProtKB-SubCell"/>
</dbReference>
<keyword evidence="1 2" id="KW-0963">Cytoplasm</keyword>
<dbReference type="AlphaFoldDB" id="A0A0R2CHF5"/>
<dbReference type="PIRSF" id="PIRSF031653">
    <property type="entry name" value="UCP031653"/>
    <property type="match status" value="1"/>
</dbReference>
<dbReference type="RefSeq" id="WP_057828981.1">
    <property type="nucleotide sequence ID" value="NZ_AYZE01000014.1"/>
</dbReference>
<dbReference type="InterPro" id="IPR016979">
    <property type="entry name" value="DUF2129"/>
</dbReference>